<dbReference type="AlphaFoldDB" id="A0A0A9ECV4"/>
<evidence type="ECO:0000313" key="2">
    <source>
        <dbReference type="EMBL" id="JAD95680.1"/>
    </source>
</evidence>
<protein>
    <submittedName>
        <fullName evidence="2">Uncharacterized protein</fullName>
    </submittedName>
</protein>
<keyword evidence="1" id="KW-1133">Transmembrane helix</keyword>
<name>A0A0A9ECV4_ARUDO</name>
<evidence type="ECO:0000256" key="1">
    <source>
        <dbReference type="SAM" id="Phobius"/>
    </source>
</evidence>
<feature type="transmembrane region" description="Helical" evidence="1">
    <location>
        <begin position="53"/>
        <end position="70"/>
    </location>
</feature>
<keyword evidence="1" id="KW-0472">Membrane</keyword>
<reference evidence="2" key="1">
    <citation type="submission" date="2014-09" db="EMBL/GenBank/DDBJ databases">
        <authorList>
            <person name="Magalhaes I.L.F."/>
            <person name="Oliveira U."/>
            <person name="Santos F.R."/>
            <person name="Vidigal T.H.D.A."/>
            <person name="Brescovit A.D."/>
            <person name="Santos A.J."/>
        </authorList>
    </citation>
    <scope>NUCLEOTIDE SEQUENCE</scope>
    <source>
        <tissue evidence="2">Shoot tissue taken approximately 20 cm above the soil surface</tissue>
    </source>
</reference>
<proteinExistence type="predicted"/>
<sequence>MILARNLIRCCEMVFSKVLLMLDMLKLYCCLYLLFVSCRCTSVYWIFFLRGTLGISVVSSLLICNTHLVVPKFYPNYWYFCIVEPDFVAMRSL</sequence>
<keyword evidence="1" id="KW-0812">Transmembrane</keyword>
<reference evidence="2" key="2">
    <citation type="journal article" date="2015" name="Data Brief">
        <title>Shoot transcriptome of the giant reed, Arundo donax.</title>
        <authorList>
            <person name="Barrero R.A."/>
            <person name="Guerrero F.D."/>
            <person name="Moolhuijzen P."/>
            <person name="Goolsby J.A."/>
            <person name="Tidwell J."/>
            <person name="Bellgard S.E."/>
            <person name="Bellgard M.I."/>
        </authorList>
    </citation>
    <scope>NUCLEOTIDE SEQUENCE</scope>
    <source>
        <tissue evidence="2">Shoot tissue taken approximately 20 cm above the soil surface</tissue>
    </source>
</reference>
<organism evidence="2">
    <name type="scientific">Arundo donax</name>
    <name type="common">Giant reed</name>
    <name type="synonym">Donax arundinaceus</name>
    <dbReference type="NCBI Taxonomy" id="35708"/>
    <lineage>
        <taxon>Eukaryota</taxon>
        <taxon>Viridiplantae</taxon>
        <taxon>Streptophyta</taxon>
        <taxon>Embryophyta</taxon>
        <taxon>Tracheophyta</taxon>
        <taxon>Spermatophyta</taxon>
        <taxon>Magnoliopsida</taxon>
        <taxon>Liliopsida</taxon>
        <taxon>Poales</taxon>
        <taxon>Poaceae</taxon>
        <taxon>PACMAD clade</taxon>
        <taxon>Arundinoideae</taxon>
        <taxon>Arundineae</taxon>
        <taxon>Arundo</taxon>
    </lineage>
</organism>
<accession>A0A0A9ECV4</accession>
<dbReference type="EMBL" id="GBRH01202215">
    <property type="protein sequence ID" value="JAD95680.1"/>
    <property type="molecule type" value="Transcribed_RNA"/>
</dbReference>